<accession>A0A292Q5E8</accession>
<evidence type="ECO:0000313" key="3">
    <source>
        <dbReference type="EMBL" id="CUS13950.1"/>
    </source>
</evidence>
<dbReference type="Pfam" id="PF09774">
    <property type="entry name" value="MIX23"/>
    <property type="match status" value="1"/>
</dbReference>
<dbReference type="PANTHER" id="PTHR31905:SF2">
    <property type="entry name" value="PROTEIN MIX23"/>
    <property type="match status" value="1"/>
</dbReference>
<keyword evidence="4" id="KW-1185">Reference proteome</keyword>
<protein>
    <recommendedName>
        <fullName evidence="5">Caffeine-induced death protein Cid2</fullName>
    </recommendedName>
</protein>
<reference evidence="3" key="1">
    <citation type="submission" date="2015-10" db="EMBL/GenBank/DDBJ databases">
        <authorList>
            <person name="Regsiter A."/>
            <person name="william w."/>
        </authorList>
    </citation>
    <scope>NUCLEOTIDE SEQUENCE</scope>
    <source>
        <strain evidence="3">Montdore</strain>
    </source>
</reference>
<gene>
    <name evidence="3" type="ORF">GSTUAT00001987001</name>
</gene>
<comment type="similarity">
    <text evidence="1">Belongs to the MIX23 family.</text>
</comment>
<dbReference type="Proteomes" id="UP001412239">
    <property type="component" value="Unassembled WGS sequence"/>
</dbReference>
<dbReference type="InterPro" id="IPR019171">
    <property type="entry name" value="MIX23"/>
</dbReference>
<evidence type="ECO:0000256" key="1">
    <source>
        <dbReference type="ARBA" id="ARBA00024204"/>
    </source>
</evidence>
<dbReference type="GO" id="GO:0005758">
    <property type="term" value="C:mitochondrial intermembrane space"/>
    <property type="evidence" value="ECO:0007669"/>
    <property type="project" value="InterPro"/>
</dbReference>
<feature type="region of interest" description="Disordered" evidence="2">
    <location>
        <begin position="49"/>
        <end position="68"/>
    </location>
</feature>
<evidence type="ECO:0008006" key="5">
    <source>
        <dbReference type="Google" id="ProtNLM"/>
    </source>
</evidence>
<name>A0A292Q5E8_9PEZI</name>
<sequence length="209" mass="24018">MLYQQRQARFNHPPLTPSLCFTTSALKEFLRLSRSSIDDSISQNLNALSTPSKPPFDPTTTVTRYPPSTTRRLPVQACRAFAEQILLPSWQSRSDVLNYCASVATSDDPNDPDSLVRLAEGAVDRERVVDERLDPYSGRFFPRESRTEVLAQIIRNERTVENIVRERSWRVVRERCSEFGALDEDWREVLDAWRTRNGNCQALLASREN</sequence>
<evidence type="ECO:0000313" key="4">
    <source>
        <dbReference type="Proteomes" id="UP001412239"/>
    </source>
</evidence>
<dbReference type="PANTHER" id="PTHR31905">
    <property type="entry name" value="COILED-COIL DOMAIN-CONTAINING PROTEIN 58"/>
    <property type="match status" value="1"/>
</dbReference>
<organism evidence="3 4">
    <name type="scientific">Tuber aestivum</name>
    <name type="common">summer truffle</name>
    <dbReference type="NCBI Taxonomy" id="59557"/>
    <lineage>
        <taxon>Eukaryota</taxon>
        <taxon>Fungi</taxon>
        <taxon>Dikarya</taxon>
        <taxon>Ascomycota</taxon>
        <taxon>Pezizomycotina</taxon>
        <taxon>Pezizomycetes</taxon>
        <taxon>Pezizales</taxon>
        <taxon>Tuberaceae</taxon>
        <taxon>Tuber</taxon>
    </lineage>
</organism>
<feature type="compositionally biased region" description="Low complexity" evidence="2">
    <location>
        <begin position="58"/>
        <end position="68"/>
    </location>
</feature>
<dbReference type="PIRSF" id="PIRSF022603">
    <property type="entry name" value="UCP022603"/>
    <property type="match status" value="1"/>
</dbReference>
<dbReference type="InterPro" id="IPR016805">
    <property type="entry name" value="MIX23_fungal"/>
</dbReference>
<dbReference type="AlphaFoldDB" id="A0A292Q5E8"/>
<evidence type="ECO:0000256" key="2">
    <source>
        <dbReference type="SAM" id="MobiDB-lite"/>
    </source>
</evidence>
<proteinExistence type="inferred from homology"/>
<dbReference type="EMBL" id="LN890965">
    <property type="protein sequence ID" value="CUS13950.1"/>
    <property type="molecule type" value="Genomic_DNA"/>
</dbReference>